<dbReference type="PANTHER" id="PTHR14187">
    <property type="entry name" value="ALPHA KINASE/ELONGATION FACTOR 2 KINASE"/>
    <property type="match status" value="1"/>
</dbReference>
<keyword evidence="4" id="KW-0346">Stress response</keyword>
<dbReference type="STRING" id="6573.A0A210QEG4"/>
<dbReference type="PRINTS" id="PR00301">
    <property type="entry name" value="HEATSHOCK70"/>
</dbReference>
<dbReference type="InterPro" id="IPR013126">
    <property type="entry name" value="Hsp_70_fam"/>
</dbReference>
<dbReference type="Gene3D" id="3.90.640.10">
    <property type="entry name" value="Actin, Chain A, domain 4"/>
    <property type="match status" value="1"/>
</dbReference>
<comment type="caution">
    <text evidence="4">The sequence shown here is derived from an EMBL/GenBank/DDBJ whole genome shotgun (WGS) entry which is preliminary data.</text>
</comment>
<keyword evidence="2" id="KW-0547">Nucleotide-binding</keyword>
<protein>
    <submittedName>
        <fullName evidence="4">Heat shock 70 kDa protein 12A</fullName>
    </submittedName>
</protein>
<dbReference type="Proteomes" id="UP000242188">
    <property type="component" value="Unassembled WGS sequence"/>
</dbReference>
<dbReference type="GO" id="GO:0140662">
    <property type="term" value="F:ATP-dependent protein folding chaperone"/>
    <property type="evidence" value="ECO:0007669"/>
    <property type="project" value="InterPro"/>
</dbReference>
<organism evidence="4 5">
    <name type="scientific">Mizuhopecten yessoensis</name>
    <name type="common">Japanese scallop</name>
    <name type="synonym">Patinopecten yessoensis</name>
    <dbReference type="NCBI Taxonomy" id="6573"/>
    <lineage>
        <taxon>Eukaryota</taxon>
        <taxon>Metazoa</taxon>
        <taxon>Spiralia</taxon>
        <taxon>Lophotrochozoa</taxon>
        <taxon>Mollusca</taxon>
        <taxon>Bivalvia</taxon>
        <taxon>Autobranchia</taxon>
        <taxon>Pteriomorphia</taxon>
        <taxon>Pectinida</taxon>
        <taxon>Pectinoidea</taxon>
        <taxon>Pectinidae</taxon>
        <taxon>Mizuhopecten</taxon>
    </lineage>
</organism>
<evidence type="ECO:0000256" key="3">
    <source>
        <dbReference type="ARBA" id="ARBA00022840"/>
    </source>
</evidence>
<accession>A0A210QEG4</accession>
<keyword evidence="5" id="KW-1185">Reference proteome</keyword>
<evidence type="ECO:0000313" key="4">
    <source>
        <dbReference type="EMBL" id="OWF47124.1"/>
    </source>
</evidence>
<dbReference type="GO" id="GO:0005524">
    <property type="term" value="F:ATP binding"/>
    <property type="evidence" value="ECO:0007669"/>
    <property type="project" value="UniProtKB-KW"/>
</dbReference>
<gene>
    <name evidence="4" type="ORF">KP79_PYT07134</name>
</gene>
<evidence type="ECO:0000313" key="5">
    <source>
        <dbReference type="Proteomes" id="UP000242188"/>
    </source>
</evidence>
<evidence type="ECO:0000256" key="2">
    <source>
        <dbReference type="ARBA" id="ARBA00022741"/>
    </source>
</evidence>
<name>A0A210QEG4_MIZYE</name>
<dbReference type="EMBL" id="NEDP02004030">
    <property type="protein sequence ID" value="OWF47124.1"/>
    <property type="molecule type" value="Genomic_DNA"/>
</dbReference>
<dbReference type="OrthoDB" id="2963168at2759"/>
<keyword evidence="3" id="KW-0067">ATP-binding</keyword>
<dbReference type="PANTHER" id="PTHR14187:SF5">
    <property type="entry name" value="HEAT SHOCK 70 KDA PROTEIN 12A"/>
    <property type="match status" value="1"/>
</dbReference>
<dbReference type="CDD" id="cd10229">
    <property type="entry name" value="ASKHA_NBD_HSP70_HSPA12"/>
    <property type="match status" value="2"/>
</dbReference>
<dbReference type="Gene3D" id="3.30.420.40">
    <property type="match status" value="4"/>
</dbReference>
<dbReference type="InterPro" id="IPR043129">
    <property type="entry name" value="ATPase_NBD"/>
</dbReference>
<dbReference type="Pfam" id="PF00012">
    <property type="entry name" value="HSP70"/>
    <property type="match status" value="2"/>
</dbReference>
<proteinExistence type="inferred from homology"/>
<comment type="similarity">
    <text evidence="1">Belongs to the heat shock protein 70 family.</text>
</comment>
<evidence type="ECO:0000256" key="1">
    <source>
        <dbReference type="ARBA" id="ARBA00007381"/>
    </source>
</evidence>
<dbReference type="SUPFAM" id="SSF53067">
    <property type="entry name" value="Actin-like ATPase domain"/>
    <property type="match status" value="4"/>
</dbReference>
<reference evidence="4 5" key="1">
    <citation type="journal article" date="2017" name="Nat. Ecol. Evol.">
        <title>Scallop genome provides insights into evolution of bilaterian karyotype and development.</title>
        <authorList>
            <person name="Wang S."/>
            <person name="Zhang J."/>
            <person name="Jiao W."/>
            <person name="Li J."/>
            <person name="Xun X."/>
            <person name="Sun Y."/>
            <person name="Guo X."/>
            <person name="Huan P."/>
            <person name="Dong B."/>
            <person name="Zhang L."/>
            <person name="Hu X."/>
            <person name="Sun X."/>
            <person name="Wang J."/>
            <person name="Zhao C."/>
            <person name="Wang Y."/>
            <person name="Wang D."/>
            <person name="Huang X."/>
            <person name="Wang R."/>
            <person name="Lv J."/>
            <person name="Li Y."/>
            <person name="Zhang Z."/>
            <person name="Liu B."/>
            <person name="Lu W."/>
            <person name="Hui Y."/>
            <person name="Liang J."/>
            <person name="Zhou Z."/>
            <person name="Hou R."/>
            <person name="Li X."/>
            <person name="Liu Y."/>
            <person name="Li H."/>
            <person name="Ning X."/>
            <person name="Lin Y."/>
            <person name="Zhao L."/>
            <person name="Xing Q."/>
            <person name="Dou J."/>
            <person name="Li Y."/>
            <person name="Mao J."/>
            <person name="Guo H."/>
            <person name="Dou H."/>
            <person name="Li T."/>
            <person name="Mu C."/>
            <person name="Jiang W."/>
            <person name="Fu Q."/>
            <person name="Fu X."/>
            <person name="Miao Y."/>
            <person name="Liu J."/>
            <person name="Yu Q."/>
            <person name="Li R."/>
            <person name="Liao H."/>
            <person name="Li X."/>
            <person name="Kong Y."/>
            <person name="Jiang Z."/>
            <person name="Chourrout D."/>
            <person name="Li R."/>
            <person name="Bao Z."/>
        </authorList>
    </citation>
    <scope>NUCLEOTIDE SEQUENCE [LARGE SCALE GENOMIC DNA]</scope>
    <source>
        <strain evidence="4 5">PY_sf001</strain>
    </source>
</reference>
<dbReference type="AlphaFoldDB" id="A0A210QEG4"/>
<sequence length="1070" mass="119619">MASAQKLLVVAIDFGTTYSGYAFSFYHEYKSNKKKVRTYLWPTGIGLEQSTKAPTSILFDSRQKFHSFGYQAEDTYTRLPDDHQKQWYYFKRFKMTLFKNENLNEMTRIKDVTGREMRAMDVFSAGINYLRDHFHEMLQERSIVEEEDIQWVLTVPAIWNDAAKQFMRKAAVKAGINGDRLKLALEPEAAALYCKSNVRQEMFPIGHTFMIVDSGGGTVDVTAHKVRLSGKLQEVLPPSGGPWGGTKVDDAFQTFLVKVFGLAAIRKMSKAENLQIEREFEIVKRSFNPVATMSAANIWIPYCLRESLGRTTGIQHSIKIRGDKMSIPHLTVASFFDVPVQKIVNHVRELMAKPEMASTNNIYLVGGLSDSKLLQAAMKKAFPHIQVHISVEASSAVLKGAVIFGHDSDIIGWRIAPLTYGVSTYGSFDHNRHPRHKLTLIEGKEYCSGIFAKIITNGTSMRNGQATPYRQFSPIYQNQTSVSIEVTASPSASPSYATDPGCRVLGTILVRMPDLTRGTNRKVKVRMIMGGTELKVEAVDGNTGSNKKKVRTYLWPTGIGLEQSTKAPTSILFDSRQKFHSFGYQAEDTYTRLPDDHQKQWYYFKRFKMTLFKNENLNEMTRIKDVTGREMRAMNVFSAGIKYLRDHFHEMLQERSIFEEEDIQWVLTVPAIWNDAAKQFMRKAAVKAGINGDRLTLALEPEAAALYCKSNIRQGMFPIGHTFMIVDSGGGTVDVTAHKVHLSDKLQEVLPPSGGPWGGTKVDDAFQTFLVKVFGLAAIRKMSKAENLQIEREFEIVKRSFNPEAAMGMSPVNIWIPYCLRESLGRTAGIQQPIKIRGDKMSIPHQTFASFFDVPVQKIVNHVRELIAKPEVASADAIYLVGGLSDSKLLQAAMIEAFPHIQVHIPVEATSAVLKGAVIFGHDSDIIGWRMATSTYGTKGVVEFDHGRHPINQLTLIEGIEYCSDVFSKFITVGTTMRNGQATPYKSFSPVCKNQAIMPIRVIASPSENLTYTTDPGCRALGTISVRMPDLTGGTNRAVKVRMILGGTELKVEAVDENTGLTYAASFDCF</sequence>